<keyword evidence="17" id="KW-1185">Reference proteome</keyword>
<dbReference type="PANTHER" id="PTHR12713">
    <property type="entry name" value="VACUOLAR ATP SYNTHASE SUBUNIT G"/>
    <property type="match status" value="1"/>
</dbReference>
<dbReference type="GO" id="GO:0000221">
    <property type="term" value="C:vacuolar proton-transporting V-type ATPase, V1 domain"/>
    <property type="evidence" value="ECO:0007669"/>
    <property type="project" value="TreeGrafter"/>
</dbReference>
<name>A0A818CWI3_9BILA</name>
<evidence type="ECO:0000256" key="6">
    <source>
        <dbReference type="SAM" id="Coils"/>
    </source>
</evidence>
<evidence type="ECO:0000256" key="1">
    <source>
        <dbReference type="ARBA" id="ARBA00010066"/>
    </source>
</evidence>
<sequence length="116" mass="13575">MLQSRGITDLLVAEKKAQEIIEEARKRKNKRIKDAQNEAKFEIEQFKGERDQNYKALEEQQLGNRGKMVQESNVQTQIDIESLKAKYDSNKDELLERIMTTVCDIKPKSHINVRIE</sequence>
<dbReference type="Proteomes" id="UP000663865">
    <property type="component" value="Unassembled WGS sequence"/>
</dbReference>
<keyword evidence="2 5" id="KW-0813">Transport</keyword>
<feature type="coiled-coil region" evidence="6">
    <location>
        <begin position="18"/>
        <end position="52"/>
    </location>
</feature>
<dbReference type="NCBIfam" id="TIGR01147">
    <property type="entry name" value="V_ATP_synt_G"/>
    <property type="match status" value="1"/>
</dbReference>
<dbReference type="Proteomes" id="UP000663838">
    <property type="component" value="Unassembled WGS sequence"/>
</dbReference>
<comment type="subunit">
    <text evidence="5">V-ATPase is a heteromultimeric enzyme made up of two complexes: the ATP-hydrolytic V1 complex and the proton translocation V0 complex.</text>
</comment>
<evidence type="ECO:0000313" key="7">
    <source>
        <dbReference type="EMBL" id="CAF3323355.1"/>
    </source>
</evidence>
<comment type="similarity">
    <text evidence="1 5">Belongs to the V-ATPase G subunit family.</text>
</comment>
<evidence type="ECO:0000313" key="14">
    <source>
        <dbReference type="EMBL" id="CAF4404518.1"/>
    </source>
</evidence>
<dbReference type="Proteomes" id="UP000663869">
    <property type="component" value="Unassembled WGS sequence"/>
</dbReference>
<evidence type="ECO:0000313" key="12">
    <source>
        <dbReference type="EMBL" id="CAF4191123.1"/>
    </source>
</evidence>
<dbReference type="GO" id="GO:0016887">
    <property type="term" value="F:ATP hydrolysis activity"/>
    <property type="evidence" value="ECO:0007669"/>
    <property type="project" value="TreeGrafter"/>
</dbReference>
<comment type="caution">
    <text evidence="8">The sequence shown here is derived from an EMBL/GenBank/DDBJ whole genome shotgun (WGS) entry which is preliminary data.</text>
</comment>
<dbReference type="Proteomes" id="UP000663873">
    <property type="component" value="Unassembled WGS sequence"/>
</dbReference>
<dbReference type="EMBL" id="CAJNYV010005216">
    <property type="protein sequence ID" value="CAF3730388.1"/>
    <property type="molecule type" value="Genomic_DNA"/>
</dbReference>
<dbReference type="Proteomes" id="UP000663872">
    <property type="component" value="Unassembled WGS sequence"/>
</dbReference>
<evidence type="ECO:0000256" key="3">
    <source>
        <dbReference type="ARBA" id="ARBA00022781"/>
    </source>
</evidence>
<evidence type="ECO:0000256" key="2">
    <source>
        <dbReference type="ARBA" id="ARBA00022448"/>
    </source>
</evidence>
<dbReference type="GO" id="GO:0046961">
    <property type="term" value="F:proton-transporting ATPase activity, rotational mechanism"/>
    <property type="evidence" value="ECO:0007669"/>
    <property type="project" value="InterPro"/>
</dbReference>
<dbReference type="Proteomes" id="UP000663862">
    <property type="component" value="Unassembled WGS sequence"/>
</dbReference>
<proteinExistence type="inferred from homology"/>
<evidence type="ECO:0000256" key="5">
    <source>
        <dbReference type="RuleBase" id="RU364019"/>
    </source>
</evidence>
<evidence type="ECO:0000313" key="8">
    <source>
        <dbReference type="EMBL" id="CAF3432531.1"/>
    </source>
</evidence>
<gene>
    <name evidence="11" type="ORF">FME351_LOCUS30629</name>
    <name evidence="9" type="ORF">GRG538_LOCUS23658</name>
    <name evidence="12" type="ORF">HFQ381_LOCUS6851</name>
    <name evidence="10" type="ORF">KIK155_LOCUS28529</name>
    <name evidence="7" type="ORF">LUA448_LOCUS10177</name>
    <name evidence="8" type="ORF">TIS948_LOCUS30465</name>
    <name evidence="15" type="ORF">TOA249_LOCUS8278</name>
    <name evidence="14" type="ORF">TSG867_LOCUS13238</name>
    <name evidence="13" type="ORF">UJA718_LOCUS11652</name>
</gene>
<dbReference type="EMBL" id="CAJNXB010005624">
    <property type="protein sequence ID" value="CAF3432531.1"/>
    <property type="molecule type" value="Genomic_DNA"/>
</dbReference>
<dbReference type="EMBL" id="CAJNYT010003944">
    <property type="protein sequence ID" value="CAF3620674.1"/>
    <property type="molecule type" value="Genomic_DNA"/>
</dbReference>
<dbReference type="FunFam" id="1.20.5.2950:FF:000001">
    <property type="entry name" value="V-type proton ATPase subunit G"/>
    <property type="match status" value="1"/>
</dbReference>
<keyword evidence="4 5" id="KW-0406">Ion transport</keyword>
<dbReference type="Gene3D" id="1.20.5.2950">
    <property type="match status" value="1"/>
</dbReference>
<dbReference type="EMBL" id="CAJNYD010001195">
    <property type="protein sequence ID" value="CAF3323355.1"/>
    <property type="molecule type" value="Genomic_DNA"/>
</dbReference>
<dbReference type="EMBL" id="CAJOBO010000316">
    <property type="protein sequence ID" value="CAF4191123.1"/>
    <property type="molecule type" value="Genomic_DNA"/>
</dbReference>
<dbReference type="EMBL" id="CAJOBS010000391">
    <property type="protein sequence ID" value="CAF4566168.1"/>
    <property type="molecule type" value="Genomic_DNA"/>
</dbReference>
<evidence type="ECO:0000313" key="9">
    <source>
        <dbReference type="EMBL" id="CAF3620674.1"/>
    </source>
</evidence>
<dbReference type="GO" id="GO:0030672">
    <property type="term" value="C:synaptic vesicle membrane"/>
    <property type="evidence" value="ECO:0007669"/>
    <property type="project" value="TreeGrafter"/>
</dbReference>
<keyword evidence="6" id="KW-0175">Coiled coil</keyword>
<dbReference type="OrthoDB" id="250802at2759"/>
<keyword evidence="3 5" id="KW-0375">Hydrogen ion transport</keyword>
<dbReference type="EMBL" id="CAJOBP010001445">
    <property type="protein sequence ID" value="CAF4285209.1"/>
    <property type="molecule type" value="Genomic_DNA"/>
</dbReference>
<comment type="function">
    <text evidence="5">Subunit of the V1 complex of vacuolar(H+)-ATPase (V-ATPase), a multisubunit enzyme composed of a peripheral complex (V1) that hydrolyzes ATP and a membrane integral complex (V0) that translocates protons. V-ATPase is responsible for acidifying and maintaining the pH of intracellular compartments and in some cell types, is targeted to the plasma membrane, where it is responsible for acidifying the extracellular environment.</text>
</comment>
<dbReference type="Pfam" id="PF03179">
    <property type="entry name" value="V-ATPase_G"/>
    <property type="match status" value="1"/>
</dbReference>
<dbReference type="Proteomes" id="UP000663833">
    <property type="component" value="Unassembled WGS sequence"/>
</dbReference>
<evidence type="ECO:0000256" key="4">
    <source>
        <dbReference type="ARBA" id="ARBA00023065"/>
    </source>
</evidence>
<reference evidence="8" key="1">
    <citation type="submission" date="2021-02" db="EMBL/GenBank/DDBJ databases">
        <authorList>
            <person name="Nowell W R."/>
        </authorList>
    </citation>
    <scope>NUCLEOTIDE SEQUENCE</scope>
</reference>
<protein>
    <recommendedName>
        <fullName evidence="5">V-type proton ATPase subunit G</fullName>
    </recommendedName>
</protein>
<dbReference type="AlphaFoldDB" id="A0A818CWI3"/>
<evidence type="ECO:0000313" key="15">
    <source>
        <dbReference type="EMBL" id="CAF4566168.1"/>
    </source>
</evidence>
<dbReference type="Proteomes" id="UP000663851">
    <property type="component" value="Unassembled WGS sequence"/>
</dbReference>
<accession>A0A818CWI3</accession>
<evidence type="ECO:0000313" key="17">
    <source>
        <dbReference type="Proteomes" id="UP000663873"/>
    </source>
</evidence>
<evidence type="ECO:0000313" key="16">
    <source>
        <dbReference type="Proteomes" id="UP000663825"/>
    </source>
</evidence>
<evidence type="ECO:0000313" key="11">
    <source>
        <dbReference type="EMBL" id="CAF3747294.1"/>
    </source>
</evidence>
<dbReference type="InterPro" id="IPR005124">
    <property type="entry name" value="V-ATPase_G"/>
</dbReference>
<dbReference type="PANTHER" id="PTHR12713:SF11">
    <property type="entry name" value="V-TYPE PROTON ATPASE SUBUNIT G"/>
    <property type="match status" value="1"/>
</dbReference>
<evidence type="ECO:0000313" key="13">
    <source>
        <dbReference type="EMBL" id="CAF4285209.1"/>
    </source>
</evidence>
<evidence type="ECO:0000313" key="10">
    <source>
        <dbReference type="EMBL" id="CAF3730388.1"/>
    </source>
</evidence>
<organism evidence="8 16">
    <name type="scientific">Rotaria socialis</name>
    <dbReference type="NCBI Taxonomy" id="392032"/>
    <lineage>
        <taxon>Eukaryota</taxon>
        <taxon>Metazoa</taxon>
        <taxon>Spiralia</taxon>
        <taxon>Gnathifera</taxon>
        <taxon>Rotifera</taxon>
        <taxon>Eurotatoria</taxon>
        <taxon>Bdelloidea</taxon>
        <taxon>Philodinida</taxon>
        <taxon>Philodinidae</taxon>
        <taxon>Rotaria</taxon>
    </lineage>
</organism>
<dbReference type="EMBL" id="CAJNYU010004358">
    <property type="protein sequence ID" value="CAF3747294.1"/>
    <property type="molecule type" value="Genomic_DNA"/>
</dbReference>
<dbReference type="Proteomes" id="UP000663825">
    <property type="component" value="Unassembled WGS sequence"/>
</dbReference>
<dbReference type="EMBL" id="CAJOBQ010000698">
    <property type="protein sequence ID" value="CAF4404518.1"/>
    <property type="molecule type" value="Genomic_DNA"/>
</dbReference>
<dbReference type="GO" id="GO:0097401">
    <property type="term" value="P:synaptic vesicle lumen acidification"/>
    <property type="evidence" value="ECO:0007669"/>
    <property type="project" value="TreeGrafter"/>
</dbReference>